<gene>
    <name evidence="8" type="primary">LOC108740602</name>
</gene>
<feature type="domain" description="PDZ" evidence="6">
    <location>
        <begin position="4"/>
        <end position="86"/>
    </location>
</feature>
<dbReference type="Gene3D" id="2.30.42.10">
    <property type="match status" value="1"/>
</dbReference>
<accession>A0A1W4XDP6</accession>
<dbReference type="PROSITE" id="PS50106">
    <property type="entry name" value="PDZ"/>
    <property type="match status" value="1"/>
</dbReference>
<dbReference type="SUPFAM" id="SSF50156">
    <property type="entry name" value="PDZ domain-like"/>
    <property type="match status" value="1"/>
</dbReference>
<feature type="compositionally biased region" description="Polar residues" evidence="5">
    <location>
        <begin position="217"/>
        <end position="226"/>
    </location>
</feature>
<dbReference type="STRING" id="224129.A0A1W4XDP6"/>
<comment type="subcellular location">
    <subcellularLocation>
        <location evidence="1">Cytoplasm</location>
    </subcellularLocation>
</comment>
<dbReference type="PANTHER" id="PTHR24214:SF38">
    <property type="entry name" value="PDZ AND LIM DOMAIN PROTEIN ZASP-RELATED"/>
    <property type="match status" value="1"/>
</dbReference>
<feature type="coiled-coil region" evidence="4">
    <location>
        <begin position="75"/>
        <end position="129"/>
    </location>
</feature>
<keyword evidence="3" id="KW-0862">Zinc</keyword>
<keyword evidence="3" id="KW-0440">LIM domain</keyword>
<dbReference type="Pfam" id="PF00595">
    <property type="entry name" value="PDZ"/>
    <property type="match status" value="1"/>
</dbReference>
<dbReference type="GO" id="GO:0031941">
    <property type="term" value="C:filamentous actin"/>
    <property type="evidence" value="ECO:0007669"/>
    <property type="project" value="TreeGrafter"/>
</dbReference>
<dbReference type="PANTHER" id="PTHR24214">
    <property type="entry name" value="PDZ AND LIM DOMAIN PROTEIN ZASP"/>
    <property type="match status" value="1"/>
</dbReference>
<name>A0A1W4XDP6_AGRPL</name>
<dbReference type="InParanoid" id="A0A1W4XDP6"/>
<evidence type="ECO:0000313" key="8">
    <source>
        <dbReference type="RefSeq" id="XP_018330475.1"/>
    </source>
</evidence>
<dbReference type="GO" id="GO:0030036">
    <property type="term" value="P:actin cytoskeleton organization"/>
    <property type="evidence" value="ECO:0007669"/>
    <property type="project" value="TreeGrafter"/>
</dbReference>
<keyword evidence="4" id="KW-0175">Coiled coil</keyword>
<dbReference type="AlphaFoldDB" id="A0A1W4XDP6"/>
<evidence type="ECO:0000256" key="2">
    <source>
        <dbReference type="ARBA" id="ARBA00022490"/>
    </source>
</evidence>
<dbReference type="KEGG" id="apln:108740602"/>
<feature type="region of interest" description="Disordered" evidence="5">
    <location>
        <begin position="176"/>
        <end position="308"/>
    </location>
</feature>
<keyword evidence="2" id="KW-0963">Cytoplasm</keyword>
<dbReference type="GO" id="GO:0061061">
    <property type="term" value="P:muscle structure development"/>
    <property type="evidence" value="ECO:0007669"/>
    <property type="project" value="TreeGrafter"/>
</dbReference>
<feature type="compositionally biased region" description="Acidic residues" evidence="5">
    <location>
        <begin position="412"/>
        <end position="423"/>
    </location>
</feature>
<dbReference type="GO" id="GO:0003779">
    <property type="term" value="F:actin binding"/>
    <property type="evidence" value="ECO:0007669"/>
    <property type="project" value="TreeGrafter"/>
</dbReference>
<evidence type="ECO:0000256" key="3">
    <source>
        <dbReference type="ARBA" id="ARBA00023038"/>
    </source>
</evidence>
<sequence length="605" mass="68447">MAVDLKLKRKDNTPWGFRLTGGADVDVPLTVIKVKEGSLAEEAGLLVDDVIVKINGIPTAGLAHEEVHDVIVEAGNELDLVLHRTEKQYDNLEEQDDVIINKEVVLQNLRNLELQNEDIAERSQEVSDEIIAEVISGQSELLPGEDVIGVNFNNVDLSNSKVLETVKSEQISAPEKRWSTFLQKPKGPKPRPKSKEHELPKYPPYNPLKLPKKETKNVTNSDNVTESLEEESNIESPGGEMPANEGQIVDSLSPIPSENTENFELEEQEFSQNVSDGDDYNEQREEEREHQKTVSFESSRSEDIRPTEVLTTSLEEQLAQVQKQLMTLSNLPSSIQSTIEEVTQQLARIASQANQAFSYKADSSVGEQQDVINYDEFSDRVESVDEEELAFEHSDKESEDILEGGGKHFEDIEYEDGEQEGGSDLEQFSPTHDSEEQGTPKPREPTEEEIEEMRREQERIEKQQKETGELNEAYQRRIEQRPTRGLAPLQRPIVLPGGRKWTQPDDAALASKPRRMTDEKIAETIETYSEVITGKLKGINFLKYTPPPKNLDYLQNSEVFRLLHEMDPPPRRGIAARPEIIPAVQDIYEKRTANREDSTSDGMQR</sequence>
<dbReference type="RefSeq" id="XP_018330475.1">
    <property type="nucleotide sequence ID" value="XM_018474973.2"/>
</dbReference>
<evidence type="ECO:0000256" key="5">
    <source>
        <dbReference type="SAM" id="MobiDB-lite"/>
    </source>
</evidence>
<keyword evidence="3" id="KW-0479">Metal-binding</keyword>
<evidence type="ECO:0000256" key="4">
    <source>
        <dbReference type="SAM" id="Coils"/>
    </source>
</evidence>
<dbReference type="InterPro" id="IPR050604">
    <property type="entry name" value="PDZ-LIM_domain"/>
</dbReference>
<reference evidence="8" key="1">
    <citation type="submission" date="2025-08" db="UniProtKB">
        <authorList>
            <consortium name="RefSeq"/>
        </authorList>
    </citation>
    <scope>IDENTIFICATION</scope>
    <source>
        <tissue evidence="8">Entire body</tissue>
    </source>
</reference>
<dbReference type="GeneID" id="108740602"/>
<dbReference type="CDD" id="cd23068">
    <property type="entry name" value="PDZ_ZASP52-like"/>
    <property type="match status" value="1"/>
</dbReference>
<organism evidence="7 8">
    <name type="scientific">Agrilus planipennis</name>
    <name type="common">Emerald ash borer</name>
    <name type="synonym">Agrilus marcopoli</name>
    <dbReference type="NCBI Taxonomy" id="224129"/>
    <lineage>
        <taxon>Eukaryota</taxon>
        <taxon>Metazoa</taxon>
        <taxon>Ecdysozoa</taxon>
        <taxon>Arthropoda</taxon>
        <taxon>Hexapoda</taxon>
        <taxon>Insecta</taxon>
        <taxon>Pterygota</taxon>
        <taxon>Neoptera</taxon>
        <taxon>Endopterygota</taxon>
        <taxon>Coleoptera</taxon>
        <taxon>Polyphaga</taxon>
        <taxon>Elateriformia</taxon>
        <taxon>Buprestoidea</taxon>
        <taxon>Buprestidae</taxon>
        <taxon>Agrilinae</taxon>
        <taxon>Agrilus</taxon>
    </lineage>
</organism>
<dbReference type="Proteomes" id="UP000192223">
    <property type="component" value="Unplaced"/>
</dbReference>
<dbReference type="InterPro" id="IPR036034">
    <property type="entry name" value="PDZ_sf"/>
</dbReference>
<dbReference type="GO" id="GO:0005912">
    <property type="term" value="C:adherens junction"/>
    <property type="evidence" value="ECO:0007669"/>
    <property type="project" value="TreeGrafter"/>
</dbReference>
<feature type="region of interest" description="Disordered" evidence="5">
    <location>
        <begin position="376"/>
        <end position="506"/>
    </location>
</feature>
<evidence type="ECO:0000259" key="6">
    <source>
        <dbReference type="PROSITE" id="PS50106"/>
    </source>
</evidence>
<feature type="compositionally biased region" description="Basic and acidic residues" evidence="5">
    <location>
        <begin position="452"/>
        <end position="482"/>
    </location>
</feature>
<dbReference type="GO" id="GO:0030018">
    <property type="term" value="C:Z disc"/>
    <property type="evidence" value="ECO:0007669"/>
    <property type="project" value="TreeGrafter"/>
</dbReference>
<evidence type="ECO:0000256" key="1">
    <source>
        <dbReference type="ARBA" id="ARBA00004496"/>
    </source>
</evidence>
<evidence type="ECO:0000313" key="7">
    <source>
        <dbReference type="Proteomes" id="UP000192223"/>
    </source>
</evidence>
<dbReference type="InterPro" id="IPR001478">
    <property type="entry name" value="PDZ"/>
</dbReference>
<protein>
    <submittedName>
        <fullName evidence="8">Myelin transcription factor 1-like isoform X1</fullName>
    </submittedName>
</protein>
<dbReference type="OrthoDB" id="44841at2759"/>
<proteinExistence type="predicted"/>
<dbReference type="SMART" id="SM00228">
    <property type="entry name" value="PDZ"/>
    <property type="match status" value="1"/>
</dbReference>
<keyword evidence="7" id="KW-1185">Reference proteome</keyword>
<dbReference type="GO" id="GO:0051371">
    <property type="term" value="F:muscle alpha-actinin binding"/>
    <property type="evidence" value="ECO:0007669"/>
    <property type="project" value="TreeGrafter"/>
</dbReference>
<feature type="compositionally biased region" description="Basic and acidic residues" evidence="5">
    <location>
        <begin position="281"/>
        <end position="292"/>
    </location>
</feature>
<dbReference type="GO" id="GO:0001725">
    <property type="term" value="C:stress fiber"/>
    <property type="evidence" value="ECO:0007669"/>
    <property type="project" value="TreeGrafter"/>
</dbReference>
<dbReference type="FunFam" id="2.30.42.10:FF:000055">
    <property type="entry name" value="PDZ and LIM domain protein 3"/>
    <property type="match status" value="1"/>
</dbReference>